<name>A0A376VXL6_ECOLX</name>
<dbReference type="Proteomes" id="UP000254716">
    <property type="component" value="Unassembled WGS sequence"/>
</dbReference>
<gene>
    <name evidence="1" type="ORF">NCTC9081_00638</name>
</gene>
<dbReference type="EMBL" id="UGCV01000008">
    <property type="protein sequence ID" value="STJ15288.1"/>
    <property type="molecule type" value="Genomic_DNA"/>
</dbReference>
<accession>A0A376VXL6</accession>
<evidence type="ECO:0000313" key="1">
    <source>
        <dbReference type="EMBL" id="STJ15288.1"/>
    </source>
</evidence>
<protein>
    <submittedName>
        <fullName evidence="1">Uncharacterized protein</fullName>
    </submittedName>
</protein>
<evidence type="ECO:0000313" key="2">
    <source>
        <dbReference type="Proteomes" id="UP000254716"/>
    </source>
</evidence>
<organism evidence="1 2">
    <name type="scientific">Escherichia coli</name>
    <dbReference type="NCBI Taxonomy" id="562"/>
    <lineage>
        <taxon>Bacteria</taxon>
        <taxon>Pseudomonadati</taxon>
        <taxon>Pseudomonadota</taxon>
        <taxon>Gammaproteobacteria</taxon>
        <taxon>Enterobacterales</taxon>
        <taxon>Enterobacteriaceae</taxon>
        <taxon>Escherichia</taxon>
    </lineage>
</organism>
<reference evidence="1 2" key="1">
    <citation type="submission" date="2018-06" db="EMBL/GenBank/DDBJ databases">
        <authorList>
            <consortium name="Pathogen Informatics"/>
            <person name="Doyle S."/>
        </authorList>
    </citation>
    <scope>NUCLEOTIDE SEQUENCE [LARGE SCALE GENOMIC DNA]</scope>
    <source>
        <strain evidence="1 2">NCTC9081</strain>
    </source>
</reference>
<proteinExistence type="predicted"/>
<dbReference type="AlphaFoldDB" id="A0A376VXL6"/>
<sequence>MNEHRQQSALALQPKLVNIVLKLAANTEVINQNMCTIRQRLLMQSDMAVGIHIDDCQRVIAQTQQLVGYLRGITR</sequence>